<dbReference type="SUPFAM" id="SSF102414">
    <property type="entry name" value="Alpha-2,3/8-sialyltransferase CstII"/>
    <property type="match status" value="1"/>
</dbReference>
<evidence type="ECO:0008006" key="2">
    <source>
        <dbReference type="Google" id="ProtNLM"/>
    </source>
</evidence>
<name>A0A0F9FM89_9ZZZZ</name>
<comment type="caution">
    <text evidence="1">The sequence shown here is derived from an EMBL/GenBank/DDBJ whole genome shotgun (WGS) entry which is preliminary data.</text>
</comment>
<dbReference type="InterPro" id="IPR036715">
    <property type="entry name" value="A-2_3-sialylTrfase_sf"/>
</dbReference>
<accession>A0A0F9FM89</accession>
<evidence type="ECO:0000313" key="1">
    <source>
        <dbReference type="EMBL" id="KKL87499.1"/>
    </source>
</evidence>
<reference evidence="1" key="1">
    <citation type="journal article" date="2015" name="Nature">
        <title>Complex archaea that bridge the gap between prokaryotes and eukaryotes.</title>
        <authorList>
            <person name="Spang A."/>
            <person name="Saw J.H."/>
            <person name="Jorgensen S.L."/>
            <person name="Zaremba-Niedzwiedzka K."/>
            <person name="Martijn J."/>
            <person name="Lind A.E."/>
            <person name="van Eijk R."/>
            <person name="Schleper C."/>
            <person name="Guy L."/>
            <person name="Ettema T.J."/>
        </authorList>
    </citation>
    <scope>NUCLEOTIDE SEQUENCE</scope>
</reference>
<protein>
    <recommendedName>
        <fullName evidence="2">DUF115 domain-containing protein</fullName>
    </recommendedName>
</protein>
<organism evidence="1">
    <name type="scientific">marine sediment metagenome</name>
    <dbReference type="NCBI Taxonomy" id="412755"/>
    <lineage>
        <taxon>unclassified sequences</taxon>
        <taxon>metagenomes</taxon>
        <taxon>ecological metagenomes</taxon>
    </lineage>
</organism>
<proteinExistence type="predicted"/>
<gene>
    <name evidence="1" type="ORF">LCGC14_1934100</name>
</gene>
<dbReference type="Gene3D" id="3.90.1480.10">
    <property type="entry name" value="Alpha-2,3-sialyltransferase"/>
    <property type="match status" value="1"/>
</dbReference>
<dbReference type="EMBL" id="LAZR01020819">
    <property type="protein sequence ID" value="KKL87499.1"/>
    <property type="molecule type" value="Genomic_DNA"/>
</dbReference>
<dbReference type="AlphaFoldDB" id="A0A0F9FM89"/>
<sequence length="275" mass="31983">MLNLNKPIIIVGSGNSVPFLNSRHFSNGFKRGIEPKLEYLIKGNYSIGLNHFFAYGECTFTSFVDPAFYEDNYDKLKREALIIGHKDPSLQRHKYDITHPNTILLKSTNGYKGIHSFSEGFYSRQLVGIWVLTLAIALGFKEIYLLGYDCKEINGRTHFYQGVVDLNEKRDLMVLDKKVGETFIYRGVGKKPEDKKGTYNTSTYDRPKNLNNQWFKPFLKEKDIKIYNVSPDSAIELFEKITYEEFYSKVPNNHIVQSEARETIRQIIYKKLEMK</sequence>